<proteinExistence type="predicted"/>
<organism evidence="1 2">
    <name type="scientific">Dryococelus australis</name>
    <dbReference type="NCBI Taxonomy" id="614101"/>
    <lineage>
        <taxon>Eukaryota</taxon>
        <taxon>Metazoa</taxon>
        <taxon>Ecdysozoa</taxon>
        <taxon>Arthropoda</taxon>
        <taxon>Hexapoda</taxon>
        <taxon>Insecta</taxon>
        <taxon>Pterygota</taxon>
        <taxon>Neoptera</taxon>
        <taxon>Polyneoptera</taxon>
        <taxon>Phasmatodea</taxon>
        <taxon>Verophasmatodea</taxon>
        <taxon>Anareolatae</taxon>
        <taxon>Phasmatidae</taxon>
        <taxon>Eurycanthinae</taxon>
        <taxon>Dryococelus</taxon>
    </lineage>
</organism>
<comment type="caution">
    <text evidence="1">The sequence shown here is derived from an EMBL/GenBank/DDBJ whole genome shotgun (WGS) entry which is preliminary data.</text>
</comment>
<sequence>MFYIQTKMPHCDIIKGTKGGFVRTSQFRVRQNKSRIVNDKFNVKIMHSLFTHDNANMKVSYDYYLNIFKEDFCLAFGCPRVDTLCYEELSVKLKSMFLNDAAKRTIDAEKHVNLRQINFTPIFRKEKALRKG</sequence>
<reference evidence="1 2" key="1">
    <citation type="submission" date="2023-02" db="EMBL/GenBank/DDBJ databases">
        <title>LHISI_Scaffold_Assembly.</title>
        <authorList>
            <person name="Stuart O.P."/>
            <person name="Cleave R."/>
            <person name="Magrath M.J.L."/>
            <person name="Mikheyev A.S."/>
        </authorList>
    </citation>
    <scope>NUCLEOTIDE SEQUENCE [LARGE SCALE GENOMIC DNA]</scope>
    <source>
        <strain evidence="1">Daus_M_001</strain>
        <tissue evidence="1">Leg muscle</tissue>
    </source>
</reference>
<keyword evidence="2" id="KW-1185">Reference proteome</keyword>
<evidence type="ECO:0000313" key="1">
    <source>
        <dbReference type="EMBL" id="KAJ8874642.1"/>
    </source>
</evidence>
<accession>A0ABQ9GRK6</accession>
<gene>
    <name evidence="1" type="ORF">PR048_025508</name>
</gene>
<evidence type="ECO:0000313" key="2">
    <source>
        <dbReference type="Proteomes" id="UP001159363"/>
    </source>
</evidence>
<dbReference type="EMBL" id="JARBHB010000010">
    <property type="protein sequence ID" value="KAJ8874642.1"/>
    <property type="molecule type" value="Genomic_DNA"/>
</dbReference>
<name>A0ABQ9GRK6_9NEOP</name>
<protein>
    <submittedName>
        <fullName evidence="1">Uncharacterized protein</fullName>
    </submittedName>
</protein>
<dbReference type="Proteomes" id="UP001159363">
    <property type="component" value="Chromosome 9"/>
</dbReference>